<feature type="compositionally biased region" description="Basic and acidic residues" evidence="1">
    <location>
        <begin position="382"/>
        <end position="395"/>
    </location>
</feature>
<dbReference type="PANTHER" id="PTHR34141">
    <property type="match status" value="1"/>
</dbReference>
<feature type="region of interest" description="Disordered" evidence="1">
    <location>
        <begin position="1"/>
        <end position="117"/>
    </location>
</feature>
<evidence type="ECO:0000313" key="3">
    <source>
        <dbReference type="Proteomes" id="UP001476798"/>
    </source>
</evidence>
<keyword evidence="3" id="KW-1185">Reference proteome</keyword>
<feature type="region of interest" description="Disordered" evidence="1">
    <location>
        <begin position="289"/>
        <end position="352"/>
    </location>
</feature>
<feature type="non-terminal residue" evidence="2">
    <location>
        <position position="1"/>
    </location>
</feature>
<feature type="compositionally biased region" description="Gly residues" evidence="1">
    <location>
        <begin position="262"/>
        <end position="271"/>
    </location>
</feature>
<dbReference type="PANTHER" id="PTHR34141:SF1">
    <property type="match status" value="1"/>
</dbReference>
<sequence length="447" mass="48120">LLGASRGHPPGARANESRTGTAAGEIREKGPARVQSRRRRPPTTSPPPTRLPRGVGHRPAETHARRRRSAGDMSPVRRAAHRASDGGEGRATGRLLPQPRHEPSPASHPSPTDPALRANLYPEVTDLTCRLPLTPLIQHARGWHGPLSRGEPIPGRPALHKEKRTLPGAPASFSGFVCVTALDASRRLSPPLQVRGSEPDSLSIGRGRRRPSPRASERRPLRASTRVSSGFALPRHSSPSFGSYHTRSCSTSPTVRARRAGGAPGPRGGPGSHLSRRMPALTFIAPRGFFEPSDSRASRPESRATFAPSPSWPIQSRSRRTATGEMRSAGAGQRRGEVPRGDPPTPSGRPLPAEYLSTIGLVPVFSLRWSLPPTLGCIPKQPDSEKTGPRRDGGRYRPHTVHGLSLDQEDSGPRTTPGKRSSVRHISHARQADGDSALGSSLFARRY</sequence>
<reference evidence="2 3" key="1">
    <citation type="submission" date="2021-06" db="EMBL/GenBank/DDBJ databases">
        <authorList>
            <person name="Palmer J.M."/>
        </authorList>
    </citation>
    <scope>NUCLEOTIDE SEQUENCE [LARGE SCALE GENOMIC DNA]</scope>
    <source>
        <strain evidence="2 3">GA_2019</strain>
        <tissue evidence="2">Muscle</tissue>
    </source>
</reference>
<dbReference type="EMBL" id="JAHRIO010053442">
    <property type="protein sequence ID" value="MEQ2176347.1"/>
    <property type="molecule type" value="Genomic_DNA"/>
</dbReference>
<comment type="caution">
    <text evidence="2">The sequence shown here is derived from an EMBL/GenBank/DDBJ whole genome shotgun (WGS) entry which is preliminary data.</text>
</comment>
<dbReference type="Proteomes" id="UP001476798">
    <property type="component" value="Unassembled WGS sequence"/>
</dbReference>
<gene>
    <name evidence="2" type="ORF">GOODEAATRI_027050</name>
</gene>
<accession>A0ABV0NY76</accession>
<name>A0ABV0NY76_9TELE</name>
<evidence type="ECO:0000256" key="1">
    <source>
        <dbReference type="SAM" id="MobiDB-lite"/>
    </source>
</evidence>
<organism evidence="2 3">
    <name type="scientific">Goodea atripinnis</name>
    <dbReference type="NCBI Taxonomy" id="208336"/>
    <lineage>
        <taxon>Eukaryota</taxon>
        <taxon>Metazoa</taxon>
        <taxon>Chordata</taxon>
        <taxon>Craniata</taxon>
        <taxon>Vertebrata</taxon>
        <taxon>Euteleostomi</taxon>
        <taxon>Actinopterygii</taxon>
        <taxon>Neopterygii</taxon>
        <taxon>Teleostei</taxon>
        <taxon>Neoteleostei</taxon>
        <taxon>Acanthomorphata</taxon>
        <taxon>Ovalentaria</taxon>
        <taxon>Atherinomorphae</taxon>
        <taxon>Cyprinodontiformes</taxon>
        <taxon>Goodeidae</taxon>
        <taxon>Goodea</taxon>
    </lineage>
</organism>
<feature type="compositionally biased region" description="Polar residues" evidence="1">
    <location>
        <begin position="237"/>
        <end position="254"/>
    </location>
</feature>
<feature type="compositionally biased region" description="Basic and acidic residues" evidence="1">
    <location>
        <begin position="293"/>
        <end position="302"/>
    </location>
</feature>
<proteinExistence type="predicted"/>
<feature type="region of interest" description="Disordered" evidence="1">
    <location>
        <begin position="190"/>
        <end position="276"/>
    </location>
</feature>
<protein>
    <submittedName>
        <fullName evidence="2">Uncharacterized protein</fullName>
    </submittedName>
</protein>
<evidence type="ECO:0000313" key="2">
    <source>
        <dbReference type="EMBL" id="MEQ2176347.1"/>
    </source>
</evidence>
<feature type="region of interest" description="Disordered" evidence="1">
    <location>
        <begin position="375"/>
        <end position="447"/>
    </location>
</feature>